<name>A0A269ZB55_9MICO</name>
<dbReference type="InterPro" id="IPR004927">
    <property type="entry name" value="MerB"/>
</dbReference>
<dbReference type="Pfam" id="PF03243">
    <property type="entry name" value="MerB"/>
    <property type="match status" value="1"/>
</dbReference>
<dbReference type="Proteomes" id="UP000216867">
    <property type="component" value="Unassembled WGS sequence"/>
</dbReference>
<evidence type="ECO:0008006" key="3">
    <source>
        <dbReference type="Google" id="ProtNLM"/>
    </source>
</evidence>
<accession>A0A269ZB55</accession>
<dbReference type="RefSeq" id="WP_095376471.1">
    <property type="nucleotide sequence ID" value="NZ_NCWY01000011.1"/>
</dbReference>
<comment type="caution">
    <text evidence="1">The sequence shown here is derived from an EMBL/GenBank/DDBJ whole genome shotgun (WGS) entry which is preliminary data.</text>
</comment>
<protein>
    <recommendedName>
        <fullName evidence="3">Alkylmercury lyase</fullName>
    </recommendedName>
</protein>
<dbReference type="SUPFAM" id="SSF160387">
    <property type="entry name" value="NosL/MerB-like"/>
    <property type="match status" value="1"/>
</dbReference>
<organism evidence="1 2">
    <name type="scientific">Brevibacterium casei</name>
    <dbReference type="NCBI Taxonomy" id="33889"/>
    <lineage>
        <taxon>Bacteria</taxon>
        <taxon>Bacillati</taxon>
        <taxon>Actinomycetota</taxon>
        <taxon>Actinomycetes</taxon>
        <taxon>Micrococcales</taxon>
        <taxon>Brevibacteriaceae</taxon>
        <taxon>Brevibacterium</taxon>
    </lineage>
</organism>
<dbReference type="AlphaFoldDB" id="A0A269ZB55"/>
<gene>
    <name evidence="1" type="ORF">B8X04_12440</name>
</gene>
<proteinExistence type="predicted"/>
<dbReference type="InterPro" id="IPR053717">
    <property type="entry name" value="MerB_lyase_sf"/>
</dbReference>
<dbReference type="GO" id="GO:0018836">
    <property type="term" value="F:alkylmercury lyase activity"/>
    <property type="evidence" value="ECO:0007669"/>
    <property type="project" value="InterPro"/>
</dbReference>
<evidence type="ECO:0000313" key="2">
    <source>
        <dbReference type="Proteomes" id="UP000216867"/>
    </source>
</evidence>
<evidence type="ECO:0000313" key="1">
    <source>
        <dbReference type="EMBL" id="PAK94811.1"/>
    </source>
</evidence>
<dbReference type="EMBL" id="NCWY01000011">
    <property type="protein sequence ID" value="PAK94811.1"/>
    <property type="molecule type" value="Genomic_DNA"/>
</dbReference>
<dbReference type="Gene3D" id="3.30.450.410">
    <property type="match status" value="1"/>
</dbReference>
<sequence>MNADHQARYEAVDHALIHKWQQPGGQELIREGGKIVNHLIDHGPLPVHVADAMLPEADQKIGMVKFFADRDYNLEVNAAGDIVGAGLSLIADERSRVHISEIKGRRFYNWCVCDIVMFPIILGLHAPSSTVCPTSGETITFTVTPHGFDNLSHPAAWYTLAPALGGDIRDVYCNRVSIYADQAKAEVAVAADADIACAPIADLWIGTKSLADMF</sequence>
<reference evidence="1 2" key="1">
    <citation type="submission" date="2017-04" db="EMBL/GenBank/DDBJ databases">
        <title>Kefir bacterial isolates.</title>
        <authorList>
            <person name="Kim Y."/>
            <person name="Blasche S."/>
            <person name="Patil K.R."/>
        </authorList>
    </citation>
    <scope>NUCLEOTIDE SEQUENCE [LARGE SCALE GENOMIC DNA]</scope>
    <source>
        <strain evidence="1 2">OG2</strain>
    </source>
</reference>